<dbReference type="Gene3D" id="3.10.350.10">
    <property type="entry name" value="LysM domain"/>
    <property type="match status" value="1"/>
</dbReference>
<reference evidence="2 3" key="1">
    <citation type="submission" date="2019-07" db="EMBL/GenBank/DDBJ databases">
        <title>Complete genome of Crassaminicella thermophila SY095.</title>
        <authorList>
            <person name="Li X."/>
        </authorList>
    </citation>
    <scope>NUCLEOTIDE SEQUENCE [LARGE SCALE GENOMIC DNA]</scope>
    <source>
        <strain evidence="2 3">SY095</strain>
    </source>
</reference>
<accession>A0A5C0SJ73</accession>
<dbReference type="PANTHER" id="PTHR33734">
    <property type="entry name" value="LYSM DOMAIN-CONTAINING GPI-ANCHORED PROTEIN 2"/>
    <property type="match status" value="1"/>
</dbReference>
<dbReference type="InterPro" id="IPR036779">
    <property type="entry name" value="LysM_dom_sf"/>
</dbReference>
<name>A0A5C0SJ73_CRATE</name>
<evidence type="ECO:0000259" key="1">
    <source>
        <dbReference type="PROSITE" id="PS51782"/>
    </source>
</evidence>
<dbReference type="RefSeq" id="WP_148810450.1">
    <property type="nucleotide sequence ID" value="NZ_CP042243.1"/>
</dbReference>
<dbReference type="SMART" id="SM00257">
    <property type="entry name" value="LysM"/>
    <property type="match status" value="1"/>
</dbReference>
<sequence length="524" mass="59048">MAVELMRDLLKIDQVIGEGDTQALVEGEILVPDVKPDISRILSVDGNINITGKEAVADKIVVDGVVNFKILYASEAGDYPIYSMNASAGFSQKIDIPETQPNMDMDVVAEIEHIDFSVINERKISIKTVLNLTGKSIATSKMEVLRGVEGLEDLQILKNTVYYNDRIGNNHSETIVRENFEIDENMPEIAEILKCDAFAVEKEKQVTDGKVIVGGVVKVNTLYVADDDRNSLFLLKHEIPFTHFVEVTGAMKDMDSKVKLKVDEVYTDVKENIDGDRKIFEVEAMVKIDAIVNDIEEKEVVVDAYSPSKKLKIDKKKVVFNQTVGKNASNMVVKEMLDLPSNYPEIFKVFSINTNPIITEVSMVEDKNIIEGIIEADVLYISQDKDQSAHSFRQEIPFRHFVEVDGAREGMQTEVDIHINDVDYSLINPEQIELKVNIGASCIVSKKLEIDVLVDAEELDEMVDLSKRPSITIYYVQPGDTLWKIAKRYHTTVDDLIKTNNIENPERIIPGDQIIIQKTFKYKI</sequence>
<dbReference type="PROSITE" id="PS51782">
    <property type="entry name" value="LYSM"/>
    <property type="match status" value="1"/>
</dbReference>
<dbReference type="GO" id="GO:0008932">
    <property type="term" value="F:lytic endotransglycosylase activity"/>
    <property type="evidence" value="ECO:0007669"/>
    <property type="project" value="TreeGrafter"/>
</dbReference>
<dbReference type="PANTHER" id="PTHR33734:SF22">
    <property type="entry name" value="MEMBRANE-BOUND LYTIC MUREIN TRANSGLYCOSYLASE D"/>
    <property type="match status" value="1"/>
</dbReference>
<organism evidence="2 3">
    <name type="scientific">Crassaminicella thermophila</name>
    <dbReference type="NCBI Taxonomy" id="2599308"/>
    <lineage>
        <taxon>Bacteria</taxon>
        <taxon>Bacillati</taxon>
        <taxon>Bacillota</taxon>
        <taxon>Clostridia</taxon>
        <taxon>Eubacteriales</taxon>
        <taxon>Clostridiaceae</taxon>
        <taxon>Crassaminicella</taxon>
    </lineage>
</organism>
<dbReference type="Proteomes" id="UP000324646">
    <property type="component" value="Chromosome"/>
</dbReference>
<dbReference type="Pfam" id="PF01476">
    <property type="entry name" value="LysM"/>
    <property type="match status" value="1"/>
</dbReference>
<protein>
    <submittedName>
        <fullName evidence="2">DUF3794 domain-containing protein</fullName>
    </submittedName>
</protein>
<keyword evidence="3" id="KW-1185">Reference proteome</keyword>
<dbReference type="AlphaFoldDB" id="A0A5C0SJ73"/>
<dbReference type="SUPFAM" id="SSF54106">
    <property type="entry name" value="LysM domain"/>
    <property type="match status" value="1"/>
</dbReference>
<dbReference type="CDD" id="cd00118">
    <property type="entry name" value="LysM"/>
    <property type="match status" value="1"/>
</dbReference>
<evidence type="ECO:0000313" key="3">
    <source>
        <dbReference type="Proteomes" id="UP000324646"/>
    </source>
</evidence>
<dbReference type="Pfam" id="PF12673">
    <property type="entry name" value="SipL"/>
    <property type="match status" value="3"/>
</dbReference>
<dbReference type="EMBL" id="CP042243">
    <property type="protein sequence ID" value="QEK13278.1"/>
    <property type="molecule type" value="Genomic_DNA"/>
</dbReference>
<proteinExistence type="predicted"/>
<gene>
    <name evidence="2" type="ORF">FQB35_13920</name>
</gene>
<dbReference type="KEGG" id="crs:FQB35_13920"/>
<dbReference type="InterPro" id="IPR018392">
    <property type="entry name" value="LysM"/>
</dbReference>
<dbReference type="OrthoDB" id="9779340at2"/>
<dbReference type="InterPro" id="IPR024300">
    <property type="entry name" value="SipL_SPOCS_dom"/>
</dbReference>
<feature type="domain" description="LysM" evidence="1">
    <location>
        <begin position="472"/>
        <end position="516"/>
    </location>
</feature>
<evidence type="ECO:0000313" key="2">
    <source>
        <dbReference type="EMBL" id="QEK13278.1"/>
    </source>
</evidence>